<dbReference type="GO" id="GO:0016020">
    <property type="term" value="C:membrane"/>
    <property type="evidence" value="ECO:0007669"/>
    <property type="project" value="UniProtKB-SubCell"/>
</dbReference>
<proteinExistence type="predicted"/>
<feature type="transmembrane region" description="Helical" evidence="5">
    <location>
        <begin position="6"/>
        <end position="24"/>
    </location>
</feature>
<sequence length="87" mass="9911">MNWVEAVGLFGSFLSSITFVPQVYKAWQSKSVGDLSLYTILIVTTSTLVWLVYGFFNNPVLLPVVLCNGFIFLLSLVLLYFKYTFKK</sequence>
<evidence type="ECO:0000256" key="3">
    <source>
        <dbReference type="ARBA" id="ARBA00022989"/>
    </source>
</evidence>
<keyword evidence="2 5" id="KW-0812">Transmembrane</keyword>
<gene>
    <name evidence="6" type="ORF">IQ13_3852</name>
</gene>
<evidence type="ECO:0000256" key="4">
    <source>
        <dbReference type="ARBA" id="ARBA00023136"/>
    </source>
</evidence>
<organism evidence="6 7">
    <name type="scientific">Lacibacter cauensis</name>
    <dbReference type="NCBI Taxonomy" id="510947"/>
    <lineage>
        <taxon>Bacteria</taxon>
        <taxon>Pseudomonadati</taxon>
        <taxon>Bacteroidota</taxon>
        <taxon>Chitinophagia</taxon>
        <taxon>Chitinophagales</taxon>
        <taxon>Chitinophagaceae</taxon>
        <taxon>Lacibacter</taxon>
    </lineage>
</organism>
<dbReference type="Proteomes" id="UP000316167">
    <property type="component" value="Unassembled WGS sequence"/>
</dbReference>
<keyword evidence="3 5" id="KW-1133">Transmembrane helix</keyword>
<feature type="transmembrane region" description="Helical" evidence="5">
    <location>
        <begin position="36"/>
        <end position="56"/>
    </location>
</feature>
<protein>
    <submittedName>
        <fullName evidence="6">MtN3 and saliva related transmembrane protein</fullName>
    </submittedName>
</protein>
<dbReference type="Pfam" id="PF04193">
    <property type="entry name" value="PQ-loop"/>
    <property type="match status" value="1"/>
</dbReference>
<comment type="caution">
    <text evidence="6">The sequence shown here is derived from an EMBL/GenBank/DDBJ whole genome shotgun (WGS) entry which is preliminary data.</text>
</comment>
<dbReference type="AlphaFoldDB" id="A0A562SE28"/>
<accession>A0A562SE28</accession>
<dbReference type="EMBL" id="VLLE01000006">
    <property type="protein sequence ID" value="TWI79448.1"/>
    <property type="molecule type" value="Genomic_DNA"/>
</dbReference>
<feature type="transmembrane region" description="Helical" evidence="5">
    <location>
        <begin position="62"/>
        <end position="81"/>
    </location>
</feature>
<evidence type="ECO:0000313" key="6">
    <source>
        <dbReference type="EMBL" id="TWI79448.1"/>
    </source>
</evidence>
<dbReference type="Gene3D" id="1.20.1280.290">
    <property type="match status" value="1"/>
</dbReference>
<reference evidence="6 7" key="1">
    <citation type="journal article" date="2015" name="Stand. Genomic Sci.">
        <title>Genomic Encyclopedia of Bacterial and Archaeal Type Strains, Phase III: the genomes of soil and plant-associated and newly described type strains.</title>
        <authorList>
            <person name="Whitman W.B."/>
            <person name="Woyke T."/>
            <person name="Klenk H.P."/>
            <person name="Zhou Y."/>
            <person name="Lilburn T.G."/>
            <person name="Beck B.J."/>
            <person name="De Vos P."/>
            <person name="Vandamme P."/>
            <person name="Eisen J.A."/>
            <person name="Garrity G."/>
            <person name="Hugenholtz P."/>
            <person name="Kyrpides N.C."/>
        </authorList>
    </citation>
    <scope>NUCLEOTIDE SEQUENCE [LARGE SCALE GENOMIC DNA]</scope>
    <source>
        <strain evidence="6 7">CGMCC 1.7271</strain>
    </source>
</reference>
<evidence type="ECO:0000256" key="5">
    <source>
        <dbReference type="SAM" id="Phobius"/>
    </source>
</evidence>
<keyword evidence="4 5" id="KW-0472">Membrane</keyword>
<name>A0A562SE28_9BACT</name>
<evidence type="ECO:0000313" key="7">
    <source>
        <dbReference type="Proteomes" id="UP000316167"/>
    </source>
</evidence>
<dbReference type="OrthoDB" id="122062at2"/>
<keyword evidence="7" id="KW-1185">Reference proteome</keyword>
<comment type="subcellular location">
    <subcellularLocation>
        <location evidence="1">Membrane</location>
        <topology evidence="1">Multi-pass membrane protein</topology>
    </subcellularLocation>
</comment>
<dbReference type="InterPro" id="IPR006603">
    <property type="entry name" value="PQ-loop_rpt"/>
</dbReference>
<dbReference type="RefSeq" id="WP_144888224.1">
    <property type="nucleotide sequence ID" value="NZ_VLLE01000006.1"/>
</dbReference>
<evidence type="ECO:0000256" key="1">
    <source>
        <dbReference type="ARBA" id="ARBA00004141"/>
    </source>
</evidence>
<evidence type="ECO:0000256" key="2">
    <source>
        <dbReference type="ARBA" id="ARBA00022692"/>
    </source>
</evidence>